<gene>
    <name evidence="1" type="ORF">IMCC3088_2552</name>
</gene>
<dbReference type="Proteomes" id="UP000005615">
    <property type="component" value="Unassembled WGS sequence"/>
</dbReference>
<evidence type="ECO:0000313" key="1">
    <source>
        <dbReference type="EMBL" id="EGG28787.1"/>
    </source>
</evidence>
<evidence type="ECO:0000313" key="2">
    <source>
        <dbReference type="Proteomes" id="UP000005615"/>
    </source>
</evidence>
<name>F3L4F1_9GAMM</name>
<sequence>MACGASELIAIARVIGRCALLGPEHAVSMGFASARLACDQVVAAVVRLAI</sequence>
<proteinExistence type="predicted"/>
<dbReference type="AlphaFoldDB" id="F3L4F1"/>
<comment type="caution">
    <text evidence="1">The sequence shown here is derived from an EMBL/GenBank/DDBJ whole genome shotgun (WGS) entry which is preliminary data.</text>
</comment>
<organism evidence="1 2">
    <name type="scientific">Aequoribacter fuscus</name>
    <dbReference type="NCBI Taxonomy" id="2518989"/>
    <lineage>
        <taxon>Bacteria</taxon>
        <taxon>Pseudomonadati</taxon>
        <taxon>Pseudomonadota</taxon>
        <taxon>Gammaproteobacteria</taxon>
        <taxon>Cellvibrionales</taxon>
        <taxon>Halieaceae</taxon>
        <taxon>Aequoribacter</taxon>
    </lineage>
</organism>
<protein>
    <submittedName>
        <fullName evidence="1">Uncharacterized protein</fullName>
    </submittedName>
</protein>
<accession>F3L4F1</accession>
<reference evidence="1 2" key="1">
    <citation type="journal article" date="2011" name="J. Bacteriol.">
        <title>Genome sequence of strain IMCC3088, a proteorhodopsin-containing marine bacterium belonging to the OM60/NOR5 clade.</title>
        <authorList>
            <person name="Jang Y."/>
            <person name="Oh H.M."/>
            <person name="Kang I."/>
            <person name="Lee K."/>
            <person name="Yang S.J."/>
            <person name="Cho J.C."/>
        </authorList>
    </citation>
    <scope>NUCLEOTIDE SEQUENCE [LARGE SCALE GENOMIC DNA]</scope>
    <source>
        <strain evidence="1 2">IMCC3088</strain>
    </source>
</reference>
<keyword evidence="2" id="KW-1185">Reference proteome</keyword>
<dbReference type="EMBL" id="AEIG01000082">
    <property type="protein sequence ID" value="EGG28787.1"/>
    <property type="molecule type" value="Genomic_DNA"/>
</dbReference>